<protein>
    <submittedName>
        <fullName evidence="1">Putative pentapeptide repeat protein</fullName>
    </submittedName>
</protein>
<dbReference type="EMBL" id="AB863625">
    <property type="protein sequence ID" value="BAO04699.1"/>
    <property type="molecule type" value="Genomic_DNA"/>
</dbReference>
<proteinExistence type="predicted"/>
<dbReference type="KEGG" id="vg:17699606"/>
<keyword evidence="2" id="KW-1185">Reference proteome</keyword>
<evidence type="ECO:0000313" key="1">
    <source>
        <dbReference type="EMBL" id="BAO04699.1"/>
    </source>
</evidence>
<name>U6C6I2_9CAUD</name>
<evidence type="ECO:0000313" key="2">
    <source>
        <dbReference type="Proteomes" id="UP000017866"/>
    </source>
</evidence>
<sequence>MQIQIKHRFTDAVLFECDAESLKAAVEKAAASGADLRGANLSDAYLRGAYLSGAYLDGADLDGAPIVHNIHQQVYQAASQPHALDMRMWHNSCGTAHCRAGWVVTLAGEAGKKLESKIGTPAAAIAIYLKSDPERFKTERIPDFYCSNDTALADMKRMAEDEAARSA</sequence>
<dbReference type="GeneID" id="17699606"/>
<dbReference type="Proteomes" id="UP000017866">
    <property type="component" value="Segment"/>
</dbReference>
<dbReference type="Gene3D" id="2.160.20.80">
    <property type="entry name" value="E3 ubiquitin-protein ligase SopA"/>
    <property type="match status" value="1"/>
</dbReference>
<organism evidence="1 2">
    <name type="scientific">Ralstonia phage RSK1</name>
    <dbReference type="NCBI Taxonomy" id="1417599"/>
    <lineage>
        <taxon>Viruses</taxon>
        <taxon>Duplodnaviria</taxon>
        <taxon>Heunggongvirae</taxon>
        <taxon>Uroviricota</taxon>
        <taxon>Caudoviricetes</taxon>
        <taxon>Firingavirus</taxon>
        <taxon>Firingavirus RSK1</taxon>
    </lineage>
</organism>
<dbReference type="Pfam" id="PF00805">
    <property type="entry name" value="Pentapeptide"/>
    <property type="match status" value="1"/>
</dbReference>
<dbReference type="RefSeq" id="YP_008853819.1">
    <property type="nucleotide sequence ID" value="NC_022915.1"/>
</dbReference>
<accession>U6C6I2</accession>
<dbReference type="SUPFAM" id="SSF141571">
    <property type="entry name" value="Pentapeptide repeat-like"/>
    <property type="match status" value="1"/>
</dbReference>
<dbReference type="InterPro" id="IPR001646">
    <property type="entry name" value="5peptide_repeat"/>
</dbReference>
<reference evidence="1 2" key="1">
    <citation type="submission" date="2013-11" db="EMBL/GenBank/DDBJ databases">
        <title>Dynamic genome rearrangements of T7-like phages that infect Ralstonia solanacearum.</title>
        <authorList>
            <person name="Kotera S."/>
            <person name="Fujiwara A."/>
            <person name="Kawasaki T."/>
            <person name="Fujie M."/>
            <person name="Yamada T."/>
        </authorList>
    </citation>
    <scope>NUCLEOTIDE SEQUENCE [LARGE SCALE GENOMIC DNA]</scope>
</reference>